<proteinExistence type="predicted"/>
<dbReference type="Gene3D" id="1.10.238.20">
    <property type="entry name" value="Pheromone/general odorant binding protein domain"/>
    <property type="match status" value="1"/>
</dbReference>
<keyword evidence="1" id="KW-0732">Signal</keyword>
<dbReference type="SUPFAM" id="SSF47565">
    <property type="entry name" value="Insect pheromone/odorant-binding proteins"/>
    <property type="match status" value="1"/>
</dbReference>
<evidence type="ECO:0000313" key="2">
    <source>
        <dbReference type="EMBL" id="KAF2893979.1"/>
    </source>
</evidence>
<dbReference type="Proteomes" id="UP000801492">
    <property type="component" value="Unassembled WGS sequence"/>
</dbReference>
<protein>
    <submittedName>
        <fullName evidence="2">Uncharacterized protein</fullName>
    </submittedName>
</protein>
<dbReference type="AlphaFoldDB" id="A0A8K0CUS4"/>
<organism evidence="2 3">
    <name type="scientific">Ignelater luminosus</name>
    <name type="common">Cucubano</name>
    <name type="synonym">Pyrophorus luminosus</name>
    <dbReference type="NCBI Taxonomy" id="2038154"/>
    <lineage>
        <taxon>Eukaryota</taxon>
        <taxon>Metazoa</taxon>
        <taxon>Ecdysozoa</taxon>
        <taxon>Arthropoda</taxon>
        <taxon>Hexapoda</taxon>
        <taxon>Insecta</taxon>
        <taxon>Pterygota</taxon>
        <taxon>Neoptera</taxon>
        <taxon>Endopterygota</taxon>
        <taxon>Coleoptera</taxon>
        <taxon>Polyphaga</taxon>
        <taxon>Elateriformia</taxon>
        <taxon>Elateroidea</taxon>
        <taxon>Elateridae</taxon>
        <taxon>Agrypninae</taxon>
        <taxon>Pyrophorini</taxon>
        <taxon>Ignelater</taxon>
    </lineage>
</organism>
<name>A0A8K0CUS4_IGNLU</name>
<comment type="caution">
    <text evidence="2">The sequence shown here is derived from an EMBL/GenBank/DDBJ whole genome shotgun (WGS) entry which is preliminary data.</text>
</comment>
<accession>A0A8K0CUS4</accession>
<dbReference type="EMBL" id="VTPC01007469">
    <property type="protein sequence ID" value="KAF2893979.1"/>
    <property type="molecule type" value="Genomic_DNA"/>
</dbReference>
<reference evidence="2" key="1">
    <citation type="submission" date="2019-08" db="EMBL/GenBank/DDBJ databases">
        <title>The genome of the North American firefly Photinus pyralis.</title>
        <authorList>
            <consortium name="Photinus pyralis genome working group"/>
            <person name="Fallon T.R."/>
            <person name="Sander Lower S.E."/>
            <person name="Weng J.-K."/>
        </authorList>
    </citation>
    <scope>NUCLEOTIDE SEQUENCE</scope>
    <source>
        <strain evidence="2">TRF0915ILg1</strain>
        <tissue evidence="2">Whole body</tissue>
    </source>
</reference>
<keyword evidence="3" id="KW-1185">Reference proteome</keyword>
<evidence type="ECO:0000256" key="1">
    <source>
        <dbReference type="SAM" id="SignalP"/>
    </source>
</evidence>
<gene>
    <name evidence="2" type="ORF">ILUMI_12196</name>
</gene>
<dbReference type="InterPro" id="IPR036728">
    <property type="entry name" value="PBP_GOBP_sf"/>
</dbReference>
<sequence length="141" mass="16034">MKLLIFVIGLFLAHVVVQGNSDEFDERVRDCIEINDINPESISSFIVNGTVEKKNKDAANYFGCVLNFTEYNELIVNEYCISFVTTVFASHFQTEPILARELAEESIQICKPIIGTTREETAVQIMHCLMIQVTKLKNKKL</sequence>
<dbReference type="GO" id="GO:0005549">
    <property type="term" value="F:odorant binding"/>
    <property type="evidence" value="ECO:0007669"/>
    <property type="project" value="InterPro"/>
</dbReference>
<feature type="chain" id="PRO_5035472337" evidence="1">
    <location>
        <begin position="20"/>
        <end position="141"/>
    </location>
</feature>
<evidence type="ECO:0000313" key="3">
    <source>
        <dbReference type="Proteomes" id="UP000801492"/>
    </source>
</evidence>
<feature type="signal peptide" evidence="1">
    <location>
        <begin position="1"/>
        <end position="19"/>
    </location>
</feature>